<dbReference type="EMBL" id="JANBUK010002208">
    <property type="protein sequence ID" value="KAJ2774083.1"/>
    <property type="molecule type" value="Genomic_DNA"/>
</dbReference>
<organism evidence="1 2">
    <name type="scientific">Coemansia linderi</name>
    <dbReference type="NCBI Taxonomy" id="2663919"/>
    <lineage>
        <taxon>Eukaryota</taxon>
        <taxon>Fungi</taxon>
        <taxon>Fungi incertae sedis</taxon>
        <taxon>Zoopagomycota</taxon>
        <taxon>Kickxellomycotina</taxon>
        <taxon>Kickxellomycetes</taxon>
        <taxon>Kickxellales</taxon>
        <taxon>Kickxellaceae</taxon>
        <taxon>Coemansia</taxon>
    </lineage>
</organism>
<evidence type="ECO:0000313" key="1">
    <source>
        <dbReference type="EMBL" id="KAJ2774083.1"/>
    </source>
</evidence>
<name>A0ACC1K5M9_9FUNG</name>
<evidence type="ECO:0000313" key="2">
    <source>
        <dbReference type="Proteomes" id="UP001140066"/>
    </source>
</evidence>
<dbReference type="Proteomes" id="UP001140066">
    <property type="component" value="Unassembled WGS sequence"/>
</dbReference>
<accession>A0ACC1K5M9</accession>
<gene>
    <name evidence="1" type="ORF">GGI18_004620</name>
</gene>
<sequence>MSNTLADTPATTYHGFIETTDDALLVFEACRLGKLQRRTRRLCDSERRQITSGSVFVWDEGESGIRRWTDGKRWSPSRVSGCFLVYTELEPKSGSERSTKAKTDSPTLHGSDEMPRSGGLIKKALSLFTTHNSKLHLVCYYRKEDIDQGTIITPSRDSMLCTIDIPRSLYPDILPEMVHVLSSPVVTTATSAQHQPSYPKSAGVQERRRMSIAHSSLVTKSSPLTKPSPVTQLRSSDSAGEFDGRTLTAPTSQHSPQQHAQKWLPAHVAAEKSDSHCYRRRRDSIAVVPTRLVRVPTSRRYQTTTSCQDNEMLHRLDTASCKPVLGARDHALPNAVNSIYSHPPPPAFLPMQSRLIEQNTAPTFRSVSHPSPSPFTDDSNTLPSIGSDDRYAMPTGPATAPSSRRSTLFSNDNVSHCGTETSLPSITELLSSISSADTLPSRLPSLDYEVEGAGIQSFATVVRPLTSAPNPSPPLSSSAKARAKYLAAPWSRQLCNYSMKSTQVSPLVHDPYTIY</sequence>
<protein>
    <submittedName>
        <fullName evidence="1">Uncharacterized protein</fullName>
    </submittedName>
</protein>
<keyword evidence="2" id="KW-1185">Reference proteome</keyword>
<comment type="caution">
    <text evidence="1">The sequence shown here is derived from an EMBL/GenBank/DDBJ whole genome shotgun (WGS) entry which is preliminary data.</text>
</comment>
<reference evidence="1" key="1">
    <citation type="submission" date="2022-07" db="EMBL/GenBank/DDBJ databases">
        <title>Phylogenomic reconstructions and comparative analyses of Kickxellomycotina fungi.</title>
        <authorList>
            <person name="Reynolds N.K."/>
            <person name="Stajich J.E."/>
            <person name="Barry K."/>
            <person name="Grigoriev I.V."/>
            <person name="Crous P."/>
            <person name="Smith M.E."/>
        </authorList>
    </citation>
    <scope>NUCLEOTIDE SEQUENCE</scope>
    <source>
        <strain evidence="1">BCRC 34191</strain>
    </source>
</reference>
<proteinExistence type="predicted"/>